<sequence length="128" mass="13954">MAENDRADSNRIVRVPLHEVAHGRTGDKGNRVNISVIPYHDEAWPLLLEQVTPERVKAWFAAKGAGTVTRYELPSMPAMNFVIDDVLQGGVNGALNLDGHGKSLAFHLLTMPVEVPARLALHPEKATG</sequence>
<evidence type="ECO:0000313" key="2">
    <source>
        <dbReference type="EMBL" id="GHD60336.1"/>
    </source>
</evidence>
<proteinExistence type="predicted"/>
<dbReference type="InterPro" id="IPR056362">
    <property type="entry name" value="AtuA-like_ferredoxin_dom"/>
</dbReference>
<dbReference type="EMBL" id="BMZS01000012">
    <property type="protein sequence ID" value="GHD60336.1"/>
    <property type="molecule type" value="Genomic_DNA"/>
</dbReference>
<dbReference type="Pfam" id="PF23544">
    <property type="entry name" value="AtuA_ferredoxin"/>
    <property type="match status" value="1"/>
</dbReference>
<evidence type="ECO:0000259" key="1">
    <source>
        <dbReference type="Pfam" id="PF23544"/>
    </source>
</evidence>
<dbReference type="PANTHER" id="PTHR47585">
    <property type="match status" value="1"/>
</dbReference>
<dbReference type="Proteomes" id="UP000630353">
    <property type="component" value="Unassembled WGS sequence"/>
</dbReference>
<dbReference type="RefSeq" id="WP_189994097.1">
    <property type="nucleotide sequence ID" value="NZ_BMZS01000012.1"/>
</dbReference>
<evidence type="ECO:0000313" key="3">
    <source>
        <dbReference type="Proteomes" id="UP000630353"/>
    </source>
</evidence>
<comment type="caution">
    <text evidence="2">The sequence shown here is derived from an EMBL/GenBank/DDBJ whole genome shotgun (WGS) entry which is preliminary data.</text>
</comment>
<reference evidence="2" key="1">
    <citation type="journal article" date="2014" name="Int. J. Syst. Evol. Microbiol.">
        <title>Complete genome sequence of Corynebacterium casei LMG S-19264T (=DSM 44701T), isolated from a smear-ripened cheese.</title>
        <authorList>
            <consortium name="US DOE Joint Genome Institute (JGI-PGF)"/>
            <person name="Walter F."/>
            <person name="Albersmeier A."/>
            <person name="Kalinowski J."/>
            <person name="Ruckert C."/>
        </authorList>
    </citation>
    <scope>NUCLEOTIDE SEQUENCE</scope>
    <source>
        <strain evidence="2">KCTC 42651</strain>
    </source>
</reference>
<accession>A0A918XWA6</accession>
<dbReference type="AlphaFoldDB" id="A0A918XWA6"/>
<name>A0A918XWA6_9PROT</name>
<keyword evidence="3" id="KW-1185">Reference proteome</keyword>
<dbReference type="PANTHER" id="PTHR47585:SF2">
    <property type="entry name" value="DUF1446 DOMAIN PROTEIN (AFU_ORTHOLOGUE AFUA_6G11420)"/>
    <property type="match status" value="1"/>
</dbReference>
<organism evidence="2 3">
    <name type="scientific">Thalassobaculum fulvum</name>
    <dbReference type="NCBI Taxonomy" id="1633335"/>
    <lineage>
        <taxon>Bacteria</taxon>
        <taxon>Pseudomonadati</taxon>
        <taxon>Pseudomonadota</taxon>
        <taxon>Alphaproteobacteria</taxon>
        <taxon>Rhodospirillales</taxon>
        <taxon>Thalassobaculaceae</taxon>
        <taxon>Thalassobaculum</taxon>
    </lineage>
</organism>
<gene>
    <name evidence="2" type="ORF">GCM10017083_46040</name>
</gene>
<protein>
    <recommendedName>
        <fullName evidence="1">AtuA-like ferredoxin-fold domain-containing protein</fullName>
    </recommendedName>
</protein>
<feature type="domain" description="AtuA-like ferredoxin-fold" evidence="1">
    <location>
        <begin position="15"/>
        <end position="113"/>
    </location>
</feature>
<reference evidence="2" key="2">
    <citation type="submission" date="2020-09" db="EMBL/GenBank/DDBJ databases">
        <authorList>
            <person name="Sun Q."/>
            <person name="Kim S."/>
        </authorList>
    </citation>
    <scope>NUCLEOTIDE SEQUENCE</scope>
    <source>
        <strain evidence="2">KCTC 42651</strain>
    </source>
</reference>